<evidence type="ECO:0000259" key="11">
    <source>
        <dbReference type="Pfam" id="PF06415"/>
    </source>
</evidence>
<dbReference type="EC" id="5.4.2.12" evidence="8 9"/>
<organism evidence="12 13">
    <name type="scientific">Candidatus Magnetaquiglobus chichijimensis</name>
    <dbReference type="NCBI Taxonomy" id="3141448"/>
    <lineage>
        <taxon>Bacteria</taxon>
        <taxon>Pseudomonadati</taxon>
        <taxon>Pseudomonadota</taxon>
        <taxon>Magnetococcia</taxon>
        <taxon>Magnetococcales</taxon>
        <taxon>Candidatus Magnetaquicoccaceae</taxon>
        <taxon>Candidatus Magnetaquiglobus</taxon>
    </lineage>
</organism>
<dbReference type="Pfam" id="PF06415">
    <property type="entry name" value="iPGM_N"/>
    <property type="match status" value="1"/>
</dbReference>
<sequence>MRPRPMTLVVLDGWGMRGETRFNAIHHAATPHFDQWWQTRPHALLQTSGEAVGLPEGQMGNSEVGHANLGAGRILYQDFTRVDRAVRAGELIRNPALVQTVNNASAAGGAIHIMGLLSPGGVHAHSDHLLGAVAAARDLGAKRIFVHAFLDGRDTPPRSALEYVAAFEAGLQALNAGRIVTVCGRYWVMDRDKRWERVARAYAMLLEGTGERAGGALAAIQAAYDRGEDDEFVQPSMIPDESGRVVVLEDGDAILMMNFRADRAREIAHALLDPEPDSASGSPGFSGFPRARRVRLSGYMCLTEHDATLPGVVVAFPPQIPTMTLGEVLSGLGMRQLRAAETEKYAHVTYFLNGGQEVCFPGEDRLLIPSPKVATYDLQPEMSAIALTDQVVARVESGVYDLIVVNFANPDMVGHTGKFDAAIQAIETVDRCLGRLAQAVLAAGGELLITADHGNADCMFDDQTDGPHTAHTLNPAPLLHVGAREPRLTDGRLCDVAPTLLKLMGLAIPPEMEGVALVDGP</sequence>
<keyword evidence="6 8" id="KW-0464">Manganese</keyword>
<feature type="binding site" evidence="8">
    <location>
        <position position="12"/>
    </location>
    <ligand>
        <name>Mn(2+)</name>
        <dbReference type="ChEBI" id="CHEBI:29035"/>
        <label>2</label>
    </ligand>
</feature>
<dbReference type="InterPro" id="IPR036646">
    <property type="entry name" value="PGAM_B_sf"/>
</dbReference>
<dbReference type="NCBIfam" id="TIGR01307">
    <property type="entry name" value="pgm_bpd_ind"/>
    <property type="match status" value="1"/>
</dbReference>
<feature type="domain" description="BPG-independent PGAM N-terminal" evidence="11">
    <location>
        <begin position="82"/>
        <end position="306"/>
    </location>
</feature>
<dbReference type="SUPFAM" id="SSF64158">
    <property type="entry name" value="2,3-Bisphosphoglycerate-independent phosphoglycerate mutase, substrate-binding domain"/>
    <property type="match status" value="1"/>
</dbReference>
<name>A0ABQ0C4A3_9PROT</name>
<dbReference type="HAMAP" id="MF_01038">
    <property type="entry name" value="GpmI"/>
    <property type="match status" value="1"/>
</dbReference>
<evidence type="ECO:0000256" key="9">
    <source>
        <dbReference type="NCBIfam" id="TIGR01307"/>
    </source>
</evidence>
<gene>
    <name evidence="8 12" type="primary">gpmI</name>
    <name evidence="12" type="ORF">SIID45300_00004</name>
</gene>
<feature type="domain" description="Metalloenzyme" evidence="10">
    <location>
        <begin position="5"/>
        <end position="506"/>
    </location>
</feature>
<dbReference type="Proteomes" id="UP001628193">
    <property type="component" value="Unassembled WGS sequence"/>
</dbReference>
<evidence type="ECO:0000313" key="13">
    <source>
        <dbReference type="Proteomes" id="UP001628193"/>
    </source>
</evidence>
<evidence type="ECO:0000256" key="7">
    <source>
        <dbReference type="ARBA" id="ARBA00023235"/>
    </source>
</evidence>
<dbReference type="InterPro" id="IPR011258">
    <property type="entry name" value="BPG-indep_PGM_N"/>
</dbReference>
<evidence type="ECO:0000256" key="1">
    <source>
        <dbReference type="ARBA" id="ARBA00000370"/>
    </source>
</evidence>
<dbReference type="Pfam" id="PF01676">
    <property type="entry name" value="Metalloenzyme"/>
    <property type="match status" value="1"/>
</dbReference>
<comment type="similarity">
    <text evidence="3 8">Belongs to the BPG-independent phosphoglycerate mutase family.</text>
</comment>
<dbReference type="SUPFAM" id="SSF53649">
    <property type="entry name" value="Alkaline phosphatase-like"/>
    <property type="match status" value="1"/>
</dbReference>
<evidence type="ECO:0000256" key="5">
    <source>
        <dbReference type="ARBA" id="ARBA00023152"/>
    </source>
</evidence>
<feature type="binding site" evidence="8">
    <location>
        <begin position="260"/>
        <end position="263"/>
    </location>
    <ligand>
        <name>substrate</name>
    </ligand>
</feature>
<feature type="active site" description="Phosphoserine intermediate" evidence="8">
    <location>
        <position position="62"/>
    </location>
</feature>
<feature type="binding site" evidence="8">
    <location>
        <begin position="153"/>
        <end position="154"/>
    </location>
    <ligand>
        <name>substrate</name>
    </ligand>
</feature>
<keyword evidence="7 8" id="KW-0413">Isomerase</keyword>
<feature type="binding site" evidence="8">
    <location>
        <position position="344"/>
    </location>
    <ligand>
        <name>substrate</name>
    </ligand>
</feature>
<feature type="binding site" evidence="8">
    <location>
        <position position="452"/>
    </location>
    <ligand>
        <name>Mn(2+)</name>
        <dbReference type="ChEBI" id="CHEBI:29035"/>
        <label>2</label>
    </ligand>
</feature>
<evidence type="ECO:0000256" key="8">
    <source>
        <dbReference type="HAMAP-Rule" id="MF_01038"/>
    </source>
</evidence>
<evidence type="ECO:0000313" key="12">
    <source>
        <dbReference type="EMBL" id="GAB0055709.1"/>
    </source>
</evidence>
<accession>A0ABQ0C4A3</accession>
<dbReference type="Gene3D" id="3.40.720.10">
    <property type="entry name" value="Alkaline Phosphatase, subunit A"/>
    <property type="match status" value="1"/>
</dbReference>
<evidence type="ECO:0000256" key="4">
    <source>
        <dbReference type="ARBA" id="ARBA00022723"/>
    </source>
</evidence>
<feature type="binding site" evidence="8">
    <location>
        <position position="471"/>
    </location>
    <ligand>
        <name>Mn(2+)</name>
        <dbReference type="ChEBI" id="CHEBI:29035"/>
        <label>1</label>
    </ligand>
</feature>
<keyword evidence="13" id="KW-1185">Reference proteome</keyword>
<feature type="binding site" evidence="8">
    <location>
        <position position="185"/>
    </location>
    <ligand>
        <name>substrate</name>
    </ligand>
</feature>
<feature type="binding site" evidence="8">
    <location>
        <position position="62"/>
    </location>
    <ligand>
        <name>Mn(2+)</name>
        <dbReference type="ChEBI" id="CHEBI:29035"/>
        <label>2</label>
    </ligand>
</feature>
<evidence type="ECO:0000256" key="2">
    <source>
        <dbReference type="ARBA" id="ARBA00004798"/>
    </source>
</evidence>
<keyword evidence="4 8" id="KW-0479">Metal-binding</keyword>
<dbReference type="InterPro" id="IPR005995">
    <property type="entry name" value="Pgm_bpd_ind"/>
</dbReference>
<keyword evidence="5 8" id="KW-0324">Glycolysis</keyword>
<comment type="subunit">
    <text evidence="8">Monomer.</text>
</comment>
<dbReference type="EMBL" id="BAAFGK010000001">
    <property type="protein sequence ID" value="GAB0055709.1"/>
    <property type="molecule type" value="Genomic_DNA"/>
</dbReference>
<proteinExistence type="inferred from homology"/>
<comment type="function">
    <text evidence="8">Catalyzes the interconversion of 2-phosphoglycerate and 3-phosphoglycerate.</text>
</comment>
<dbReference type="InterPro" id="IPR017850">
    <property type="entry name" value="Alkaline_phosphatase_core_sf"/>
</dbReference>
<comment type="catalytic activity">
    <reaction evidence="1 8">
        <text>(2R)-2-phosphoglycerate = (2R)-3-phosphoglycerate</text>
        <dbReference type="Rhea" id="RHEA:15901"/>
        <dbReference type="ChEBI" id="CHEBI:58272"/>
        <dbReference type="ChEBI" id="CHEBI:58289"/>
        <dbReference type="EC" id="5.4.2.12"/>
    </reaction>
</comment>
<reference evidence="12 13" key="1">
    <citation type="submission" date="2024-09" db="EMBL/GenBank/DDBJ databases">
        <title>Draft genome sequence of Candidatus Magnetaquicoccaceae bacterium FCR-1.</title>
        <authorList>
            <person name="Shimoshige H."/>
            <person name="Shimamura S."/>
            <person name="Taoka A."/>
            <person name="Kobayashi H."/>
            <person name="Maekawa T."/>
        </authorList>
    </citation>
    <scope>NUCLEOTIDE SEQUENCE [LARGE SCALE GENOMIC DNA]</scope>
    <source>
        <strain evidence="12 13">FCR-1</strain>
    </source>
</reference>
<dbReference type="RefSeq" id="WP_420903423.1">
    <property type="nucleotide sequence ID" value="NZ_BAAFGK010000001.1"/>
</dbReference>
<feature type="binding site" evidence="8">
    <location>
        <position position="191"/>
    </location>
    <ligand>
        <name>substrate</name>
    </ligand>
</feature>
<dbReference type="CDD" id="cd16010">
    <property type="entry name" value="iPGM"/>
    <property type="match status" value="1"/>
</dbReference>
<feature type="binding site" evidence="8">
    <location>
        <position position="123"/>
    </location>
    <ligand>
        <name>substrate</name>
    </ligand>
</feature>
<dbReference type="PANTHER" id="PTHR31637">
    <property type="entry name" value="2,3-BISPHOSPHOGLYCERATE-INDEPENDENT PHOSPHOGLYCERATE MUTASE"/>
    <property type="match status" value="1"/>
</dbReference>
<dbReference type="Gene3D" id="3.40.1450.10">
    <property type="entry name" value="BPG-independent phosphoglycerate mutase, domain B"/>
    <property type="match status" value="1"/>
</dbReference>
<protein>
    <recommendedName>
        <fullName evidence="8 9">2,3-bisphosphoglycerate-independent phosphoglycerate mutase</fullName>
        <shortName evidence="8">BPG-independent PGAM</shortName>
        <shortName evidence="8">Phosphoglyceromutase</shortName>
        <shortName evidence="8">iPGM</shortName>
        <ecNumber evidence="8 9">5.4.2.12</ecNumber>
    </recommendedName>
</protein>
<feature type="binding site" evidence="8">
    <location>
        <position position="411"/>
    </location>
    <ligand>
        <name>Mn(2+)</name>
        <dbReference type="ChEBI" id="CHEBI:29035"/>
        <label>1</label>
    </ligand>
</feature>
<feature type="binding site" evidence="8">
    <location>
        <position position="415"/>
    </location>
    <ligand>
        <name>Mn(2+)</name>
        <dbReference type="ChEBI" id="CHEBI:29035"/>
        <label>1</label>
    </ligand>
</feature>
<dbReference type="PIRSF" id="PIRSF001492">
    <property type="entry name" value="IPGAM"/>
    <property type="match status" value="1"/>
</dbReference>
<dbReference type="GO" id="GO:0004619">
    <property type="term" value="F:phosphoglycerate mutase activity"/>
    <property type="evidence" value="ECO:0007669"/>
    <property type="project" value="UniProtKB-EC"/>
</dbReference>
<comment type="pathway">
    <text evidence="2 8">Carbohydrate degradation; glycolysis; pyruvate from D-glyceraldehyde 3-phosphate: step 3/5.</text>
</comment>
<comment type="caution">
    <text evidence="12">The sequence shown here is derived from an EMBL/GenBank/DDBJ whole genome shotgun (WGS) entry which is preliminary data.</text>
</comment>
<evidence type="ECO:0000256" key="6">
    <source>
        <dbReference type="ARBA" id="ARBA00023211"/>
    </source>
</evidence>
<feature type="binding site" evidence="8">
    <location>
        <position position="453"/>
    </location>
    <ligand>
        <name>Mn(2+)</name>
        <dbReference type="ChEBI" id="CHEBI:29035"/>
        <label>2</label>
    </ligand>
</feature>
<dbReference type="PANTHER" id="PTHR31637:SF0">
    <property type="entry name" value="2,3-BISPHOSPHOGLYCERATE-INDEPENDENT PHOSPHOGLYCERATE MUTASE"/>
    <property type="match status" value="1"/>
</dbReference>
<comment type="cofactor">
    <cofactor evidence="8">
        <name>Mn(2+)</name>
        <dbReference type="ChEBI" id="CHEBI:29035"/>
    </cofactor>
    <text evidence="8">Binds 2 manganese ions per subunit.</text>
</comment>
<evidence type="ECO:0000256" key="3">
    <source>
        <dbReference type="ARBA" id="ARBA00008819"/>
    </source>
</evidence>
<evidence type="ECO:0000259" key="10">
    <source>
        <dbReference type="Pfam" id="PF01676"/>
    </source>
</evidence>
<dbReference type="InterPro" id="IPR006124">
    <property type="entry name" value="Metalloenzyme"/>
</dbReference>